<dbReference type="NCBIfam" id="NF006671">
    <property type="entry name" value="PRK09219.1"/>
    <property type="match status" value="1"/>
</dbReference>
<comment type="caution">
    <text evidence="8">The sequence shown here is derived from an EMBL/GenBank/DDBJ whole genome shotgun (WGS) entry which is preliminary data.</text>
</comment>
<keyword evidence="4 5" id="KW-0660">Purine salvage</keyword>
<gene>
    <name evidence="5" type="primary">xpt</name>
    <name evidence="8" type="ORF">H1191_08925</name>
</gene>
<sequence>MQLLKEKILLEGKVLSDEILKVDSFLNHQLDPVLMKEMGAEFAGRFADQQITKVLTIESSGIAPAMMTALELGVPVVFARKKKSLTLTEKVYQAEVFSFTKQEMNMITVSKDYLSSNDRVLIIDDFLANGQAAKGLIQIVKQADADLAGLGIVIEKSFQEGGKKLRESGVRVESLAEVASLKNGQVTFLSRLCKN</sequence>
<name>A0A7W1WQW2_9BACL</name>
<dbReference type="GO" id="GO:0032265">
    <property type="term" value="P:XMP salvage"/>
    <property type="evidence" value="ECO:0007669"/>
    <property type="project" value="UniProtKB-UniRule"/>
</dbReference>
<dbReference type="UniPathway" id="UPA00602">
    <property type="reaction ID" value="UER00658"/>
</dbReference>
<comment type="pathway">
    <text evidence="5">Purine metabolism; XMP biosynthesis via salvage pathway; XMP from xanthine: step 1/1.</text>
</comment>
<dbReference type="AlphaFoldDB" id="A0A7W1WQW2"/>
<dbReference type="Proteomes" id="UP000535491">
    <property type="component" value="Unassembled WGS sequence"/>
</dbReference>
<dbReference type="InterPro" id="IPR029057">
    <property type="entry name" value="PRTase-like"/>
</dbReference>
<dbReference type="InterPro" id="IPR010079">
    <property type="entry name" value="Xanthine_PRibTrfase"/>
</dbReference>
<dbReference type="GO" id="GO:0000310">
    <property type="term" value="F:xanthine phosphoribosyltransferase activity"/>
    <property type="evidence" value="ECO:0007669"/>
    <property type="project" value="UniProtKB-UniRule"/>
</dbReference>
<evidence type="ECO:0000256" key="6">
    <source>
        <dbReference type="NCBIfam" id="TIGR01744"/>
    </source>
</evidence>
<dbReference type="PANTHER" id="PTHR43864:SF1">
    <property type="entry name" value="XANTHINE PHOSPHORIBOSYLTRANSFERASE"/>
    <property type="match status" value="1"/>
</dbReference>
<dbReference type="RefSeq" id="WP_181751668.1">
    <property type="nucleotide sequence ID" value="NZ_JACEIQ010000007.1"/>
</dbReference>
<evidence type="ECO:0000256" key="4">
    <source>
        <dbReference type="ARBA" id="ARBA00022726"/>
    </source>
</evidence>
<dbReference type="Gene3D" id="3.40.50.2020">
    <property type="match status" value="1"/>
</dbReference>
<evidence type="ECO:0000256" key="1">
    <source>
        <dbReference type="ARBA" id="ARBA00022490"/>
    </source>
</evidence>
<keyword evidence="3 5" id="KW-0808">Transferase</keyword>
<evidence type="ECO:0000256" key="3">
    <source>
        <dbReference type="ARBA" id="ARBA00022679"/>
    </source>
</evidence>
<accession>A0A7W1WQW2</accession>
<dbReference type="HAMAP" id="MF_01184">
    <property type="entry name" value="XPRTase"/>
    <property type="match status" value="1"/>
</dbReference>
<evidence type="ECO:0000256" key="2">
    <source>
        <dbReference type="ARBA" id="ARBA00022676"/>
    </source>
</evidence>
<organism evidence="8 9">
    <name type="scientific">Paenactinomyces guangxiensis</name>
    <dbReference type="NCBI Taxonomy" id="1490290"/>
    <lineage>
        <taxon>Bacteria</taxon>
        <taxon>Bacillati</taxon>
        <taxon>Bacillota</taxon>
        <taxon>Bacilli</taxon>
        <taxon>Bacillales</taxon>
        <taxon>Thermoactinomycetaceae</taxon>
        <taxon>Paenactinomyces</taxon>
    </lineage>
</organism>
<dbReference type="EC" id="2.4.2.22" evidence="5 6"/>
<evidence type="ECO:0000256" key="5">
    <source>
        <dbReference type="HAMAP-Rule" id="MF_01184"/>
    </source>
</evidence>
<comment type="similarity">
    <text evidence="5">Belongs to the purine/pyrimidine phosphoribosyltransferase family. Xpt subfamily.</text>
</comment>
<evidence type="ECO:0000259" key="7">
    <source>
        <dbReference type="Pfam" id="PF00156"/>
    </source>
</evidence>
<dbReference type="PANTHER" id="PTHR43864">
    <property type="entry name" value="HYPOXANTHINE/GUANINE PHOSPHORIBOSYLTRANSFERASE"/>
    <property type="match status" value="1"/>
</dbReference>
<feature type="binding site" evidence="5">
    <location>
        <position position="156"/>
    </location>
    <ligand>
        <name>xanthine</name>
        <dbReference type="ChEBI" id="CHEBI:17712"/>
    </ligand>
</feature>
<feature type="binding site" evidence="5">
    <location>
        <begin position="128"/>
        <end position="132"/>
    </location>
    <ligand>
        <name>5-phospho-alpha-D-ribose 1-diphosphate</name>
        <dbReference type="ChEBI" id="CHEBI:58017"/>
    </ligand>
</feature>
<reference evidence="8 9" key="1">
    <citation type="submission" date="2020-07" db="EMBL/GenBank/DDBJ databases">
        <authorList>
            <person name="Feng H."/>
        </authorList>
    </citation>
    <scope>NUCLEOTIDE SEQUENCE [LARGE SCALE GENOMIC DNA]</scope>
    <source>
        <strain evidence="9">s-10</strain>
    </source>
</reference>
<keyword evidence="9" id="KW-1185">Reference proteome</keyword>
<dbReference type="CDD" id="cd06223">
    <property type="entry name" value="PRTases_typeI"/>
    <property type="match status" value="1"/>
</dbReference>
<dbReference type="NCBIfam" id="TIGR01744">
    <property type="entry name" value="XPRTase"/>
    <property type="match status" value="1"/>
</dbReference>
<keyword evidence="2 5" id="KW-0328">Glycosyltransferase</keyword>
<dbReference type="InterPro" id="IPR000836">
    <property type="entry name" value="PRTase_dom"/>
</dbReference>
<dbReference type="EMBL" id="JACEIQ010000007">
    <property type="protein sequence ID" value="MBA4494427.1"/>
    <property type="molecule type" value="Genomic_DNA"/>
</dbReference>
<feature type="binding site" evidence="5">
    <location>
        <position position="20"/>
    </location>
    <ligand>
        <name>xanthine</name>
        <dbReference type="ChEBI" id="CHEBI:17712"/>
    </ligand>
</feature>
<comment type="catalytic activity">
    <reaction evidence="5">
        <text>XMP + diphosphate = xanthine + 5-phospho-alpha-D-ribose 1-diphosphate</text>
        <dbReference type="Rhea" id="RHEA:10800"/>
        <dbReference type="ChEBI" id="CHEBI:17712"/>
        <dbReference type="ChEBI" id="CHEBI:33019"/>
        <dbReference type="ChEBI" id="CHEBI:57464"/>
        <dbReference type="ChEBI" id="CHEBI:58017"/>
        <dbReference type="EC" id="2.4.2.22"/>
    </reaction>
</comment>
<proteinExistence type="inferred from homology"/>
<protein>
    <recommendedName>
        <fullName evidence="5 6">Xanthine phosphoribosyltransferase</fullName>
        <shortName evidence="5">XPRTase</shortName>
        <ecNumber evidence="5 6">2.4.2.22</ecNumber>
    </recommendedName>
</protein>
<dbReference type="Pfam" id="PF00156">
    <property type="entry name" value="Pribosyltran"/>
    <property type="match status" value="1"/>
</dbReference>
<evidence type="ECO:0000313" key="9">
    <source>
        <dbReference type="Proteomes" id="UP000535491"/>
    </source>
</evidence>
<keyword evidence="1 5" id="KW-0963">Cytoplasm</keyword>
<dbReference type="GO" id="GO:0046110">
    <property type="term" value="P:xanthine metabolic process"/>
    <property type="evidence" value="ECO:0007669"/>
    <property type="project" value="UniProtKB-UniRule"/>
</dbReference>
<dbReference type="GO" id="GO:0005737">
    <property type="term" value="C:cytoplasm"/>
    <property type="evidence" value="ECO:0007669"/>
    <property type="project" value="UniProtKB-SubCell"/>
</dbReference>
<dbReference type="GO" id="GO:0006166">
    <property type="term" value="P:purine ribonucleoside salvage"/>
    <property type="evidence" value="ECO:0007669"/>
    <property type="project" value="UniProtKB-KW"/>
</dbReference>
<dbReference type="InterPro" id="IPR050118">
    <property type="entry name" value="Pur/Pyrimidine_PRTase"/>
</dbReference>
<comment type="function">
    <text evidence="5">Converts the preformed base xanthine, a product of nucleic acid breakdown, to xanthosine 5'-monophosphate (XMP), so it can be reused for RNA or DNA synthesis.</text>
</comment>
<comment type="subcellular location">
    <subcellularLocation>
        <location evidence="5">Cytoplasm</location>
    </subcellularLocation>
</comment>
<feature type="domain" description="Phosphoribosyltransferase" evidence="7">
    <location>
        <begin position="47"/>
        <end position="157"/>
    </location>
</feature>
<comment type="subunit">
    <text evidence="5">Homodimer.</text>
</comment>
<feature type="binding site" evidence="5">
    <location>
        <position position="27"/>
    </location>
    <ligand>
        <name>xanthine</name>
        <dbReference type="ChEBI" id="CHEBI:17712"/>
    </ligand>
</feature>
<evidence type="ECO:0000313" key="8">
    <source>
        <dbReference type="EMBL" id="MBA4494427.1"/>
    </source>
</evidence>
<dbReference type="SUPFAM" id="SSF53271">
    <property type="entry name" value="PRTase-like"/>
    <property type="match status" value="1"/>
</dbReference>